<dbReference type="EMBL" id="JAHUTI010049714">
    <property type="protein sequence ID" value="MED6248016.1"/>
    <property type="molecule type" value="Genomic_DNA"/>
</dbReference>
<organism evidence="1 2">
    <name type="scientific">Ataeniobius toweri</name>
    <dbReference type="NCBI Taxonomy" id="208326"/>
    <lineage>
        <taxon>Eukaryota</taxon>
        <taxon>Metazoa</taxon>
        <taxon>Chordata</taxon>
        <taxon>Craniata</taxon>
        <taxon>Vertebrata</taxon>
        <taxon>Euteleostomi</taxon>
        <taxon>Actinopterygii</taxon>
        <taxon>Neopterygii</taxon>
        <taxon>Teleostei</taxon>
        <taxon>Neoteleostei</taxon>
        <taxon>Acanthomorphata</taxon>
        <taxon>Ovalentaria</taxon>
        <taxon>Atherinomorphae</taxon>
        <taxon>Cyprinodontiformes</taxon>
        <taxon>Goodeidae</taxon>
        <taxon>Ataeniobius</taxon>
    </lineage>
</organism>
<evidence type="ECO:0000313" key="2">
    <source>
        <dbReference type="Proteomes" id="UP001345963"/>
    </source>
</evidence>
<accession>A0ABU7BBN0</accession>
<name>A0ABU7BBN0_9TELE</name>
<proteinExistence type="predicted"/>
<gene>
    <name evidence="1" type="ORF">ATANTOWER_024029</name>
</gene>
<dbReference type="Proteomes" id="UP001345963">
    <property type="component" value="Unassembled WGS sequence"/>
</dbReference>
<evidence type="ECO:0000313" key="1">
    <source>
        <dbReference type="EMBL" id="MED6248016.1"/>
    </source>
</evidence>
<keyword evidence="2" id="KW-1185">Reference proteome</keyword>
<protein>
    <submittedName>
        <fullName evidence="1">Uncharacterized protein</fullName>
    </submittedName>
</protein>
<sequence>MYSPSTTFWRASVRVCVVEDPGMQTSRQHYRSVTELRDCSETLDCGVKEFNKKGWDSGDLGLTSQLKDKLFLRVAASRGQCKTSLHQLGETTDSYQIMA</sequence>
<comment type="caution">
    <text evidence="1">The sequence shown here is derived from an EMBL/GenBank/DDBJ whole genome shotgun (WGS) entry which is preliminary data.</text>
</comment>
<reference evidence="1 2" key="1">
    <citation type="submission" date="2021-07" db="EMBL/GenBank/DDBJ databases">
        <authorList>
            <person name="Palmer J.M."/>
        </authorList>
    </citation>
    <scope>NUCLEOTIDE SEQUENCE [LARGE SCALE GENOMIC DNA]</scope>
    <source>
        <strain evidence="1 2">AT_MEX2019</strain>
        <tissue evidence="1">Muscle</tissue>
    </source>
</reference>